<evidence type="ECO:0000313" key="2">
    <source>
        <dbReference type="EMBL" id="EQB60638.1"/>
    </source>
</evidence>
<name>T0L838_9MICR</name>
<dbReference type="Proteomes" id="UP000053780">
    <property type="component" value="Unassembled WGS sequence"/>
</dbReference>
<feature type="transmembrane region" description="Helical" evidence="1">
    <location>
        <begin position="120"/>
        <end position="140"/>
    </location>
</feature>
<organism evidence="2 3">
    <name type="scientific">Vairimorpha apis BRL 01</name>
    <dbReference type="NCBI Taxonomy" id="1037528"/>
    <lineage>
        <taxon>Eukaryota</taxon>
        <taxon>Fungi</taxon>
        <taxon>Fungi incertae sedis</taxon>
        <taxon>Microsporidia</taxon>
        <taxon>Nosematidae</taxon>
        <taxon>Vairimorpha</taxon>
    </lineage>
</organism>
<evidence type="ECO:0000256" key="1">
    <source>
        <dbReference type="SAM" id="Phobius"/>
    </source>
</evidence>
<evidence type="ECO:0000313" key="3">
    <source>
        <dbReference type="Proteomes" id="UP000053780"/>
    </source>
</evidence>
<dbReference type="AlphaFoldDB" id="T0L838"/>
<accession>T0L838</accession>
<keyword evidence="1" id="KW-1133">Transmembrane helix</keyword>
<reference evidence="2 3" key="1">
    <citation type="journal article" date="2013" name="BMC Genomics">
        <title>Genome sequencing and comparative genomics of honey bee microsporidia, Nosema apis reveal novel insights into host-parasite interactions.</title>
        <authorList>
            <person name="Chen Yp."/>
            <person name="Pettis J.S."/>
            <person name="Zhao Y."/>
            <person name="Liu X."/>
            <person name="Tallon L.J."/>
            <person name="Sadzewicz L.D."/>
            <person name="Li R."/>
            <person name="Zheng H."/>
            <person name="Huang S."/>
            <person name="Zhang X."/>
            <person name="Hamilton M.C."/>
            <person name="Pernal S.F."/>
            <person name="Melathopoulos A.P."/>
            <person name="Yan X."/>
            <person name="Evans J.D."/>
        </authorList>
    </citation>
    <scope>NUCLEOTIDE SEQUENCE [LARGE SCALE GENOMIC DNA]</scope>
    <source>
        <strain evidence="2 3">BRL 01</strain>
    </source>
</reference>
<feature type="transmembrane region" description="Helical" evidence="1">
    <location>
        <begin position="15"/>
        <end position="34"/>
    </location>
</feature>
<keyword evidence="1" id="KW-0812">Transmembrane</keyword>
<sequence>MNPEENYLQVLFSYFPYPIIDSISFIFSLCLLIIEIKKIDATLKVSSLNFPRFLYKKKLRKLANYEIIFSILIVLIQIFKSDVFTYLLFFVLCYTYFRILNRNLERSFFMNIFHTKIEHFAKFTFYLLCLGNYCLNLVLYKINNK</sequence>
<proteinExistence type="predicted"/>
<dbReference type="VEuPathDB" id="MicrosporidiaDB:NAPIS_ORF01793"/>
<gene>
    <name evidence="2" type="ORF">NAPIS_ORF01793</name>
</gene>
<protein>
    <submittedName>
        <fullName evidence="2">Uncharacterized protein</fullName>
    </submittedName>
</protein>
<dbReference type="EMBL" id="KE647265">
    <property type="protein sequence ID" value="EQB60638.1"/>
    <property type="molecule type" value="Genomic_DNA"/>
</dbReference>
<keyword evidence="1" id="KW-0472">Membrane</keyword>
<dbReference type="HOGENOM" id="CLU_1787347_0_0_1"/>
<feature type="transmembrane region" description="Helical" evidence="1">
    <location>
        <begin position="62"/>
        <end position="78"/>
    </location>
</feature>
<keyword evidence="3" id="KW-1185">Reference proteome</keyword>
<feature type="transmembrane region" description="Helical" evidence="1">
    <location>
        <begin position="84"/>
        <end position="100"/>
    </location>
</feature>